<dbReference type="Pfam" id="PF06985">
    <property type="entry name" value="HET"/>
    <property type="match status" value="1"/>
</dbReference>
<feature type="compositionally biased region" description="Basic and acidic residues" evidence="1">
    <location>
        <begin position="9"/>
        <end position="25"/>
    </location>
</feature>
<dbReference type="GeneID" id="63848923"/>
<dbReference type="InterPro" id="IPR010730">
    <property type="entry name" value="HET"/>
</dbReference>
<comment type="caution">
    <text evidence="3">The sequence shown here is derived from an EMBL/GenBank/DDBJ whole genome shotgun (WGS) entry which is preliminary data.</text>
</comment>
<feature type="region of interest" description="Disordered" evidence="1">
    <location>
        <begin position="306"/>
        <end position="354"/>
    </location>
</feature>
<reference evidence="3" key="1">
    <citation type="submission" date="2020-01" db="EMBL/GenBank/DDBJ databases">
        <authorList>
            <consortium name="DOE Joint Genome Institute"/>
            <person name="Haridas S."/>
            <person name="Albert R."/>
            <person name="Binder M."/>
            <person name="Bloem J."/>
            <person name="Labutti K."/>
            <person name="Salamov A."/>
            <person name="Andreopoulos B."/>
            <person name="Baker S.E."/>
            <person name="Barry K."/>
            <person name="Bills G."/>
            <person name="Bluhm B.H."/>
            <person name="Cannon C."/>
            <person name="Castanera R."/>
            <person name="Culley D.E."/>
            <person name="Daum C."/>
            <person name="Ezra D."/>
            <person name="Gonzalez J.B."/>
            <person name="Henrissat B."/>
            <person name="Kuo A."/>
            <person name="Liang C."/>
            <person name="Lipzen A."/>
            <person name="Lutzoni F."/>
            <person name="Magnuson J."/>
            <person name="Mondo S."/>
            <person name="Nolan M."/>
            <person name="Ohm R."/>
            <person name="Pangilinan J."/>
            <person name="Park H.-J."/>
            <person name="Ramirez L."/>
            <person name="Alfaro M."/>
            <person name="Sun H."/>
            <person name="Tritt A."/>
            <person name="Yoshinaga Y."/>
            <person name="Zwiers L.-H."/>
            <person name="Turgeon B.G."/>
            <person name="Goodwin S.B."/>
            <person name="Spatafora J.W."/>
            <person name="Crous P.W."/>
            <person name="Grigoriev I.V."/>
        </authorList>
    </citation>
    <scope>NUCLEOTIDE SEQUENCE</scope>
    <source>
        <strain evidence="3">CBS 394.84</strain>
    </source>
</reference>
<keyword evidence="4" id="KW-1185">Reference proteome</keyword>
<feature type="domain" description="Heterokaryon incompatibility" evidence="2">
    <location>
        <begin position="88"/>
        <end position="230"/>
    </location>
</feature>
<organism evidence="3 4">
    <name type="scientific">Cucurbitaria berberidis CBS 394.84</name>
    <dbReference type="NCBI Taxonomy" id="1168544"/>
    <lineage>
        <taxon>Eukaryota</taxon>
        <taxon>Fungi</taxon>
        <taxon>Dikarya</taxon>
        <taxon>Ascomycota</taxon>
        <taxon>Pezizomycotina</taxon>
        <taxon>Dothideomycetes</taxon>
        <taxon>Pleosporomycetidae</taxon>
        <taxon>Pleosporales</taxon>
        <taxon>Pleosporineae</taxon>
        <taxon>Cucurbitariaceae</taxon>
        <taxon>Cucurbitaria</taxon>
    </lineage>
</organism>
<gene>
    <name evidence="3" type="ORF">K460DRAFT_352738</name>
</gene>
<evidence type="ECO:0000259" key="2">
    <source>
        <dbReference type="Pfam" id="PF06985"/>
    </source>
</evidence>
<dbReference type="PANTHER" id="PTHR24148:SF64">
    <property type="entry name" value="HETEROKARYON INCOMPATIBILITY DOMAIN-CONTAINING PROTEIN"/>
    <property type="match status" value="1"/>
</dbReference>
<evidence type="ECO:0000256" key="1">
    <source>
        <dbReference type="SAM" id="MobiDB-lite"/>
    </source>
</evidence>
<sequence>MSSPANDSSELKERGPTKSGDENMGREISTPQWKSHKRREYKTYNYDALPRGRGIIRLLNLYSSENSDAGILCELITPTEDEKSSYPYEALSWCWGTAPKTDYIRIQRNRKTYAKYVSHNLVAALKALRHPDRSRYIWVDMVCIDQENLNEKNHQVEMMDIIYGNAERVCIWLGEANDSSRTALRFIKNEVSHLQSFDTLCDSKDASKKWVALLDLMQRPWFSRRWVVQELALAQKAVIYCGHDRISWNKFAIAVELLVEVETATHRLSEVMKKDRQYQYIPSYFEFVSALGASLLVDANERLFRESKETKPPETGSVSRLDPDLDSDSDDSPEAIDSDDSETSTVPPPRAMRHAPRIQPLLSLEYLVSSLTIFETSMPHDTIYALLAIAKDTTPRAVDPQDAGGSGRAHEGLEIYTQRKSYNVDYKLPYVDVCKEFILFSIERSSHTDRSRALDVICRPWAVEERKLRKIRENKQQTKVKRERDERRERDRKQRRTSRSQHKASAVTPTDKPGVPAPINTDDSESSTNHKYVEIEDMALPSWVPQLSGAPYAMTHRPGHAGPKMSRINADHLVGLPSLTQRNYSAAETKGVDLKALRFRKRPTLGHYSMYVRGFVLDQIQDVEQVARNGGIPREWADLEHWENAKGHPPDAFWRTLVANRGKEGKNPPVYYSRACEESFKKGGLESGAVDTTALIEYERNSVVAQFCRRVQAVTWNRALVKTEGGRLGLVRKDVEKGDQVCILYGCSVPVILRQSDRKDEKVFTEELEQELIYLKNTMVQSFKRYFKLKKRHQQQKGIGKKQLCKQWFKQSDWIRTNGFTSRQLSNEETREELKRILRNAARDFDTWRFKKRAKVWPEQLRKMEQEMRDAKTVRSRPGKKQMDELLKKRKAEEQKAQDLQAHRKRQKSRTAFDIGSLPKFSPIVDGLSNGTSKDPSATVKKKKIPIDWWAFEYALAVGRRWRKIVQQRKGEREAFALRRTDVHWGLMQHDTYQAFEKERRAKGKWIESPTTTSGGIPSANVGAEGQTEASEPRVCPPNGERALPGTSNSEIRPSWKARVNRDVLSEKKKEEYSAKVRTNLRDRLGEEGYFSYQLLGECYIHGMMDGEAMLYQNQGDEDVIPSMVFEIR</sequence>
<feature type="region of interest" description="Disordered" evidence="1">
    <location>
        <begin position="1"/>
        <end position="36"/>
    </location>
</feature>
<feature type="region of interest" description="Disordered" evidence="1">
    <location>
        <begin position="890"/>
        <end position="912"/>
    </location>
</feature>
<accession>A0A9P4GLG7</accession>
<dbReference type="InterPro" id="IPR052895">
    <property type="entry name" value="HetReg/Transcr_Mod"/>
</dbReference>
<name>A0A9P4GLG7_9PLEO</name>
<dbReference type="OrthoDB" id="3477286at2759"/>
<dbReference type="Proteomes" id="UP000800039">
    <property type="component" value="Unassembled WGS sequence"/>
</dbReference>
<evidence type="ECO:0000313" key="3">
    <source>
        <dbReference type="EMBL" id="KAF1847634.1"/>
    </source>
</evidence>
<dbReference type="EMBL" id="ML976615">
    <property type="protein sequence ID" value="KAF1847634.1"/>
    <property type="molecule type" value="Genomic_DNA"/>
</dbReference>
<dbReference type="RefSeq" id="XP_040790197.1">
    <property type="nucleotide sequence ID" value="XM_040931671.1"/>
</dbReference>
<feature type="compositionally biased region" description="Basic and acidic residues" evidence="1">
    <location>
        <begin position="473"/>
        <end position="492"/>
    </location>
</feature>
<feature type="region of interest" description="Disordered" evidence="1">
    <location>
        <begin position="1006"/>
        <end position="1051"/>
    </location>
</feature>
<dbReference type="AlphaFoldDB" id="A0A9P4GLG7"/>
<protein>
    <submittedName>
        <fullName evidence="3">HET-domain-containing protein</fullName>
    </submittedName>
</protein>
<feature type="region of interest" description="Disordered" evidence="1">
    <location>
        <begin position="473"/>
        <end position="528"/>
    </location>
</feature>
<feature type="compositionally biased region" description="Acidic residues" evidence="1">
    <location>
        <begin position="324"/>
        <end position="342"/>
    </location>
</feature>
<feature type="compositionally biased region" description="Basic residues" evidence="1">
    <location>
        <begin position="493"/>
        <end position="502"/>
    </location>
</feature>
<proteinExistence type="predicted"/>
<dbReference type="PANTHER" id="PTHR24148">
    <property type="entry name" value="ANKYRIN REPEAT DOMAIN-CONTAINING PROTEIN 39 HOMOLOG-RELATED"/>
    <property type="match status" value="1"/>
</dbReference>
<evidence type="ECO:0000313" key="4">
    <source>
        <dbReference type="Proteomes" id="UP000800039"/>
    </source>
</evidence>